<evidence type="ECO:0000313" key="2">
    <source>
        <dbReference type="EMBL" id="RIV17498.1"/>
    </source>
</evidence>
<sequence length="114" mass="13329">MKVQKSLEKPTRILGMRMQELGLYVCLLIGLITLASLARTIVPVPRAVYAVILILLVLSWLVLRWGERHKHPSFLISMISWAWLQPKRVNHVTIKFRGKDGQLRRNISRLQHRR</sequence>
<dbReference type="AlphaFoldDB" id="A0A418LW57"/>
<organism evidence="2 3">
    <name type="scientific">Fibrisoma montanum</name>
    <dbReference type="NCBI Taxonomy" id="2305895"/>
    <lineage>
        <taxon>Bacteria</taxon>
        <taxon>Pseudomonadati</taxon>
        <taxon>Bacteroidota</taxon>
        <taxon>Cytophagia</taxon>
        <taxon>Cytophagales</taxon>
        <taxon>Spirosomataceae</taxon>
        <taxon>Fibrisoma</taxon>
    </lineage>
</organism>
<feature type="transmembrane region" description="Helical" evidence="1">
    <location>
        <begin position="21"/>
        <end position="41"/>
    </location>
</feature>
<evidence type="ECO:0000256" key="1">
    <source>
        <dbReference type="SAM" id="Phobius"/>
    </source>
</evidence>
<accession>A0A418LW57</accession>
<evidence type="ECO:0000313" key="3">
    <source>
        <dbReference type="Proteomes" id="UP000283523"/>
    </source>
</evidence>
<feature type="transmembrane region" description="Helical" evidence="1">
    <location>
        <begin position="47"/>
        <end position="66"/>
    </location>
</feature>
<keyword evidence="3" id="KW-1185">Reference proteome</keyword>
<name>A0A418LW57_9BACT</name>
<proteinExistence type="predicted"/>
<dbReference type="EMBL" id="QXED01000018">
    <property type="protein sequence ID" value="RIV17498.1"/>
    <property type="molecule type" value="Genomic_DNA"/>
</dbReference>
<keyword evidence="1" id="KW-0472">Membrane</keyword>
<comment type="caution">
    <text evidence="2">The sequence shown here is derived from an EMBL/GenBank/DDBJ whole genome shotgun (WGS) entry which is preliminary data.</text>
</comment>
<keyword evidence="1" id="KW-0812">Transmembrane</keyword>
<dbReference type="Proteomes" id="UP000283523">
    <property type="component" value="Unassembled WGS sequence"/>
</dbReference>
<keyword evidence="1" id="KW-1133">Transmembrane helix</keyword>
<protein>
    <submittedName>
        <fullName evidence="2">Uncharacterized protein</fullName>
    </submittedName>
</protein>
<gene>
    <name evidence="2" type="ORF">DYU11_32135</name>
</gene>
<reference evidence="2 3" key="1">
    <citation type="submission" date="2018-08" db="EMBL/GenBank/DDBJ databases">
        <title>Fibrisoma montanum sp. nov., isolated from Danxia mountain soil.</title>
        <authorList>
            <person name="Huang Y."/>
        </authorList>
    </citation>
    <scope>NUCLEOTIDE SEQUENCE [LARGE SCALE GENOMIC DNA]</scope>
    <source>
        <strain evidence="2 3">HYT19</strain>
    </source>
</reference>